<reference evidence="1" key="1">
    <citation type="journal article" date="2014" name="Front. Microbiol.">
        <title>High frequency of phylogenetically diverse reductive dehalogenase-homologous genes in deep subseafloor sedimentary metagenomes.</title>
        <authorList>
            <person name="Kawai M."/>
            <person name="Futagami T."/>
            <person name="Toyoda A."/>
            <person name="Takaki Y."/>
            <person name="Nishi S."/>
            <person name="Hori S."/>
            <person name="Arai W."/>
            <person name="Tsubouchi T."/>
            <person name="Morono Y."/>
            <person name="Uchiyama I."/>
            <person name="Ito T."/>
            <person name="Fujiyama A."/>
            <person name="Inagaki F."/>
            <person name="Takami H."/>
        </authorList>
    </citation>
    <scope>NUCLEOTIDE SEQUENCE</scope>
    <source>
        <strain evidence="1">Expedition CK06-06</strain>
    </source>
</reference>
<accession>X1URM1</accession>
<organism evidence="1">
    <name type="scientific">marine sediment metagenome</name>
    <dbReference type="NCBI Taxonomy" id="412755"/>
    <lineage>
        <taxon>unclassified sequences</taxon>
        <taxon>metagenomes</taxon>
        <taxon>ecological metagenomes</taxon>
    </lineage>
</organism>
<protein>
    <submittedName>
        <fullName evidence="1">Uncharacterized protein</fullName>
    </submittedName>
</protein>
<comment type="caution">
    <text evidence="1">The sequence shown here is derived from an EMBL/GenBank/DDBJ whole genome shotgun (WGS) entry which is preliminary data.</text>
</comment>
<sequence>MLKWKHFEFGDILTTKSAYTDMLAGMSGKNRVIKFLAWEYDTDIRIEVYRDAEQIVNFDCGRINADAPPLPMDLPLAEGQLCKIGFYNFTGG</sequence>
<name>X1URM1_9ZZZZ</name>
<feature type="non-terminal residue" evidence="1">
    <location>
        <position position="92"/>
    </location>
</feature>
<proteinExistence type="predicted"/>
<evidence type="ECO:0000313" key="1">
    <source>
        <dbReference type="EMBL" id="GAI94959.1"/>
    </source>
</evidence>
<dbReference type="EMBL" id="BARW01023374">
    <property type="protein sequence ID" value="GAI94959.1"/>
    <property type="molecule type" value="Genomic_DNA"/>
</dbReference>
<gene>
    <name evidence="1" type="ORF">S12H4_38785</name>
</gene>
<dbReference type="AlphaFoldDB" id="X1URM1"/>